<proteinExistence type="predicted"/>
<protein>
    <submittedName>
        <fullName evidence="1">Uncharacterized protein</fullName>
    </submittedName>
</protein>
<evidence type="ECO:0000313" key="1">
    <source>
        <dbReference type="EMBL" id="KAB5587309.1"/>
    </source>
</evidence>
<sequence>MYDKFLADGNALGVSHSPPSNEMPLVYYMNISIGGSSKRGLITYEEYLQWKSDPENGIFALLHRQLGTSSATAADNSSNSLLPHVGSSSGIFTELRDPPALMDEDDSVHIPESGLWLGRK</sequence>
<name>A0A5N5Q5Z9_9AGAM</name>
<comment type="caution">
    <text evidence="1">The sequence shown here is derived from an EMBL/GenBank/DDBJ whole genome shotgun (WGS) entry which is preliminary data.</text>
</comment>
<dbReference type="Proteomes" id="UP000383932">
    <property type="component" value="Unassembled WGS sequence"/>
</dbReference>
<evidence type="ECO:0000313" key="2">
    <source>
        <dbReference type="Proteomes" id="UP000383932"/>
    </source>
</evidence>
<dbReference type="AlphaFoldDB" id="A0A5N5Q5Z9"/>
<dbReference type="EMBL" id="SSOP01001214">
    <property type="protein sequence ID" value="KAB5587309.1"/>
    <property type="molecule type" value="Genomic_DNA"/>
</dbReference>
<accession>A0A5N5Q5Z9</accession>
<organism evidence="1 2">
    <name type="scientific">Ceratobasidium theobromae</name>
    <dbReference type="NCBI Taxonomy" id="1582974"/>
    <lineage>
        <taxon>Eukaryota</taxon>
        <taxon>Fungi</taxon>
        <taxon>Dikarya</taxon>
        <taxon>Basidiomycota</taxon>
        <taxon>Agaricomycotina</taxon>
        <taxon>Agaricomycetes</taxon>
        <taxon>Cantharellales</taxon>
        <taxon>Ceratobasidiaceae</taxon>
        <taxon>Ceratobasidium</taxon>
    </lineage>
</organism>
<gene>
    <name evidence="1" type="ORF">CTheo_9244</name>
</gene>
<reference evidence="1 2" key="1">
    <citation type="journal article" date="2019" name="Fungal Biol. Biotechnol.">
        <title>Draft genome sequence of fastidious pathogen Ceratobasidium theobromae, which causes vascular-streak dieback in Theobroma cacao.</title>
        <authorList>
            <person name="Ali S.S."/>
            <person name="Asman A."/>
            <person name="Shao J."/>
            <person name="Firmansyah A.P."/>
            <person name="Susilo A.W."/>
            <person name="Rosmana A."/>
            <person name="McMahon P."/>
            <person name="Junaid M."/>
            <person name="Guest D."/>
            <person name="Kheng T.Y."/>
            <person name="Meinhardt L.W."/>
            <person name="Bailey B.A."/>
        </authorList>
    </citation>
    <scope>NUCLEOTIDE SEQUENCE [LARGE SCALE GENOMIC DNA]</scope>
    <source>
        <strain evidence="1 2">CT2</strain>
    </source>
</reference>
<keyword evidence="2" id="KW-1185">Reference proteome</keyword>